<keyword evidence="5" id="KW-0472">Membrane</keyword>
<evidence type="ECO:0000256" key="3">
    <source>
        <dbReference type="SAM" id="Coils"/>
    </source>
</evidence>
<dbReference type="GO" id="GO:0019722">
    <property type="term" value="P:calcium-mediated signaling"/>
    <property type="evidence" value="ECO:0007669"/>
    <property type="project" value="TreeGrafter"/>
</dbReference>
<keyword evidence="2 3" id="KW-0175">Coiled coil</keyword>
<dbReference type="STRING" id="37653.A0A0L8GAP6"/>
<dbReference type="InterPro" id="IPR043446">
    <property type="entry name" value="Neurabin-like"/>
</dbReference>
<evidence type="ECO:0000256" key="1">
    <source>
        <dbReference type="ARBA" id="ARBA00022553"/>
    </source>
</evidence>
<dbReference type="GO" id="GO:0007015">
    <property type="term" value="P:actin filament organization"/>
    <property type="evidence" value="ECO:0007669"/>
    <property type="project" value="TreeGrafter"/>
</dbReference>
<feature type="coiled-coil region" evidence="3">
    <location>
        <begin position="151"/>
        <end position="178"/>
    </location>
</feature>
<dbReference type="PANTHER" id="PTHR16154:SF6">
    <property type="entry name" value="SPINOPHILIN, ISOFORM J"/>
    <property type="match status" value="1"/>
</dbReference>
<evidence type="ECO:0000313" key="6">
    <source>
        <dbReference type="EMBL" id="KOF73615.1"/>
    </source>
</evidence>
<keyword evidence="1" id="KW-0597">Phosphoprotein</keyword>
<dbReference type="GO" id="GO:0005737">
    <property type="term" value="C:cytoplasm"/>
    <property type="evidence" value="ECO:0007669"/>
    <property type="project" value="TreeGrafter"/>
</dbReference>
<feature type="transmembrane region" description="Helical" evidence="5">
    <location>
        <begin position="40"/>
        <end position="60"/>
    </location>
</feature>
<evidence type="ECO:0000256" key="2">
    <source>
        <dbReference type="ARBA" id="ARBA00023054"/>
    </source>
</evidence>
<dbReference type="EMBL" id="KQ423077">
    <property type="protein sequence ID" value="KOF73615.1"/>
    <property type="molecule type" value="Genomic_DNA"/>
</dbReference>
<dbReference type="OrthoDB" id="62701at2759"/>
<reference evidence="6" key="1">
    <citation type="submission" date="2015-07" db="EMBL/GenBank/DDBJ databases">
        <title>MeaNS - Measles Nucleotide Surveillance Program.</title>
        <authorList>
            <person name="Tran T."/>
            <person name="Druce J."/>
        </authorList>
    </citation>
    <scope>NUCLEOTIDE SEQUENCE</scope>
    <source>
        <strain evidence="6">UCB-OBI-ISO-001</strain>
        <tissue evidence="6">Gonad</tissue>
    </source>
</reference>
<keyword evidence="5" id="KW-0812">Transmembrane</keyword>
<accession>A0A0L8GAP6</accession>
<feature type="region of interest" description="Disordered" evidence="4">
    <location>
        <begin position="79"/>
        <end position="117"/>
    </location>
</feature>
<name>A0A0L8GAP6_OCTBM</name>
<sequence>MSDANCHHHFKEQLYSISPSPLILVKFNIYQGSEKFCDSLSLLIILVSVLFLVCFVGFIFHGFKNSDLLRNSSRIQIGREKDPSKSEFEEADQSLEDPMAGEATPLSMPSSELLSSPEETSKASIEVFELEESSSESISPDMESQAMFVKLKELQYKNAVAEAELAKLKAKKIIWQDKVPDTEVLSQADLPICQTFTTEAITSQDLMENSQGQYIALEKKMQGDYSILEKKYHKAKKLIKEFQQ</sequence>
<evidence type="ECO:0000256" key="4">
    <source>
        <dbReference type="SAM" id="MobiDB-lite"/>
    </source>
</evidence>
<keyword evidence="5" id="KW-1133">Transmembrane helix</keyword>
<dbReference type="PANTHER" id="PTHR16154">
    <property type="entry name" value="NEURABIN"/>
    <property type="match status" value="1"/>
</dbReference>
<dbReference type="GO" id="GO:0051015">
    <property type="term" value="F:actin filament binding"/>
    <property type="evidence" value="ECO:0007669"/>
    <property type="project" value="TreeGrafter"/>
</dbReference>
<dbReference type="GO" id="GO:0031175">
    <property type="term" value="P:neuron projection development"/>
    <property type="evidence" value="ECO:0007669"/>
    <property type="project" value="TreeGrafter"/>
</dbReference>
<protein>
    <submittedName>
        <fullName evidence="6">Uncharacterized protein</fullName>
    </submittedName>
</protein>
<dbReference type="GO" id="GO:0030425">
    <property type="term" value="C:dendrite"/>
    <property type="evidence" value="ECO:0007669"/>
    <property type="project" value="TreeGrafter"/>
</dbReference>
<feature type="non-terminal residue" evidence="6">
    <location>
        <position position="244"/>
    </location>
</feature>
<dbReference type="GO" id="GO:0014069">
    <property type="term" value="C:postsynaptic density"/>
    <property type="evidence" value="ECO:0007669"/>
    <property type="project" value="TreeGrafter"/>
</dbReference>
<dbReference type="GO" id="GO:0015629">
    <property type="term" value="C:actin cytoskeleton"/>
    <property type="evidence" value="ECO:0007669"/>
    <property type="project" value="TreeGrafter"/>
</dbReference>
<feature type="compositionally biased region" description="Basic and acidic residues" evidence="4">
    <location>
        <begin position="79"/>
        <end position="88"/>
    </location>
</feature>
<organism evidence="6">
    <name type="scientific">Octopus bimaculoides</name>
    <name type="common">California two-spotted octopus</name>
    <dbReference type="NCBI Taxonomy" id="37653"/>
    <lineage>
        <taxon>Eukaryota</taxon>
        <taxon>Metazoa</taxon>
        <taxon>Spiralia</taxon>
        <taxon>Lophotrochozoa</taxon>
        <taxon>Mollusca</taxon>
        <taxon>Cephalopoda</taxon>
        <taxon>Coleoidea</taxon>
        <taxon>Octopodiformes</taxon>
        <taxon>Octopoda</taxon>
        <taxon>Incirrata</taxon>
        <taxon>Octopodidae</taxon>
        <taxon>Octopus</taxon>
    </lineage>
</organism>
<evidence type="ECO:0000256" key="5">
    <source>
        <dbReference type="SAM" id="Phobius"/>
    </source>
</evidence>
<gene>
    <name evidence="6" type="ORF">OCBIM_22037592mg</name>
</gene>
<dbReference type="AlphaFoldDB" id="A0A0L8GAP6"/>
<feature type="compositionally biased region" description="Low complexity" evidence="4">
    <location>
        <begin position="104"/>
        <end position="117"/>
    </location>
</feature>
<proteinExistence type="predicted"/>